<comment type="caution">
    <text evidence="2">The sequence shown here is derived from an EMBL/GenBank/DDBJ whole genome shotgun (WGS) entry which is preliminary data.</text>
</comment>
<protein>
    <submittedName>
        <fullName evidence="2">Uncharacterized protein</fullName>
    </submittedName>
</protein>
<dbReference type="RefSeq" id="WP_109253627.1">
    <property type="nucleotide sequence ID" value="NZ_QEXV01000006.1"/>
</dbReference>
<feature type="region of interest" description="Disordered" evidence="1">
    <location>
        <begin position="56"/>
        <end position="76"/>
    </location>
</feature>
<dbReference type="AlphaFoldDB" id="A0A2U2BR37"/>
<name>A0A2U2BR37_9PROT</name>
<evidence type="ECO:0000256" key="1">
    <source>
        <dbReference type="SAM" id="MobiDB-lite"/>
    </source>
</evidence>
<keyword evidence="3" id="KW-1185">Reference proteome</keyword>
<sequence length="76" mass="7860">MTDALDHLGEPPHEPGEAADYLTDALKSMAQLALAADLPNSSAMLEAAAKLVDQEGRLGPWSETRAGGDADQSPDG</sequence>
<evidence type="ECO:0000313" key="2">
    <source>
        <dbReference type="EMBL" id="PWE16472.1"/>
    </source>
</evidence>
<reference evidence="3" key="1">
    <citation type="submission" date="2018-05" db="EMBL/GenBank/DDBJ databases">
        <authorList>
            <person name="Liu B.-T."/>
        </authorList>
    </citation>
    <scope>NUCLEOTIDE SEQUENCE [LARGE SCALE GENOMIC DNA]</scope>
    <source>
        <strain evidence="3">WD6-1</strain>
    </source>
</reference>
<dbReference type="OrthoDB" id="9980785at2"/>
<gene>
    <name evidence="2" type="ORF">DDZ18_11900</name>
</gene>
<dbReference type="Proteomes" id="UP000245168">
    <property type="component" value="Unassembled WGS sequence"/>
</dbReference>
<evidence type="ECO:0000313" key="3">
    <source>
        <dbReference type="Proteomes" id="UP000245168"/>
    </source>
</evidence>
<organism evidence="2 3">
    <name type="scientific">Marinicauda salina</name>
    <dbReference type="NCBI Taxonomy" id="2135793"/>
    <lineage>
        <taxon>Bacteria</taxon>
        <taxon>Pseudomonadati</taxon>
        <taxon>Pseudomonadota</taxon>
        <taxon>Alphaproteobacteria</taxon>
        <taxon>Maricaulales</taxon>
        <taxon>Maricaulaceae</taxon>
        <taxon>Marinicauda</taxon>
    </lineage>
</organism>
<accession>A0A2U2BR37</accession>
<dbReference type="EMBL" id="QEXV01000006">
    <property type="protein sequence ID" value="PWE16472.1"/>
    <property type="molecule type" value="Genomic_DNA"/>
</dbReference>
<proteinExistence type="predicted"/>